<evidence type="ECO:0000256" key="1">
    <source>
        <dbReference type="PROSITE-ProRule" id="PRU00221"/>
    </source>
</evidence>
<dbReference type="PROSITE" id="PS50082">
    <property type="entry name" value="WD_REPEATS_2"/>
    <property type="match status" value="2"/>
</dbReference>
<sequence length="708" mass="81569">MLPVKSSSFSEAVVYTKIIDENRVLVVDSSTTMHYLDINTLNVKSAIKCNIVHFRYSSNVFGFSSNAKYFVVISSDCKESRLYDIKTKKIISKIDRHHGDVSCVAFDPQDRYMFSAGDDGKIFASDVKSGQLAFTLTSHIDCVNDISFSDNAQLVATASYDKNIHISSLSTMTLIYKLRAHSAPVMKLQFLSKQRLFSIDKNNSAIIWDTSNGKIITRLDGLHDDIAQVTLGDDEKFLFLATALGYVLVYDLNSYELISRRYIKLSNKITSINFDENNKHLIIGTDSGEFILYEIYLGQNHLTQLLREKNYVQIYAEVEKNPLLKYTETYIVLDTLWIKTVQKAKELFGKSDKKRAVGIFGNFVTIPSKKQVMNNLIKEYEEFDKFVLHAKHGKITLAYTLANKHPLYKETPLYKLMELNWKKSFMLAQKYMLEPKSADKVNEILAPYRGLSEKSKLIHALSTNAKIHRRFKIAIAQKDFKLVYELLKIHPFLKEYSEYDSLSKYADMLYVNSQKFIAKNDTHSAVKLLRVLLDFEDFKDEAKDTLLEIENKHKFFNSIRDNDIVVAYNLLDSYGDLQNSIEGVNLQKLWDDDLCTVNGHAFRGDAIKIKKNLEKYMKINSKNVPIANVFARCYITQLEVSTREKQEQSNIEKGIKNYILYYGLDDKIFTFFEQFKKNYPNSKLNLQSQTEGSISSWRPSMIVKSILE</sequence>
<dbReference type="PANTHER" id="PTHR19879">
    <property type="entry name" value="TRANSCRIPTION INITIATION FACTOR TFIID"/>
    <property type="match status" value="1"/>
</dbReference>
<dbReference type="AlphaFoldDB" id="A0A7S7LXN9"/>
<accession>A0A7S7LXN9</accession>
<keyword evidence="1" id="KW-0853">WD repeat</keyword>
<evidence type="ECO:0000313" key="2">
    <source>
        <dbReference type="EMBL" id="QOY53257.1"/>
    </source>
</evidence>
<gene>
    <name evidence="2" type="ORF">HUE88_06150</name>
</gene>
<dbReference type="Gene3D" id="2.130.10.10">
    <property type="entry name" value="YVTN repeat-like/Quinoprotein amine dehydrogenase"/>
    <property type="match status" value="1"/>
</dbReference>
<dbReference type="SUPFAM" id="SSF50998">
    <property type="entry name" value="Quinoprotein alcohol dehydrogenase-like"/>
    <property type="match status" value="1"/>
</dbReference>
<evidence type="ECO:0008006" key="4">
    <source>
        <dbReference type="Google" id="ProtNLM"/>
    </source>
</evidence>
<dbReference type="KEGG" id="sbal:HUE88_06150"/>
<dbReference type="PANTHER" id="PTHR19879:SF9">
    <property type="entry name" value="TRANSCRIPTION INITIATION FACTOR TFIID SUBUNIT 5"/>
    <property type="match status" value="1"/>
</dbReference>
<dbReference type="Proteomes" id="UP000593994">
    <property type="component" value="Chromosome"/>
</dbReference>
<feature type="repeat" description="WD" evidence="1">
    <location>
        <begin position="136"/>
        <end position="177"/>
    </location>
</feature>
<protein>
    <recommendedName>
        <fullName evidence="4">WD40 repeat domain-containing protein</fullName>
    </recommendedName>
</protein>
<keyword evidence="3" id="KW-1185">Reference proteome</keyword>
<dbReference type="EMBL" id="CP054492">
    <property type="protein sequence ID" value="QOY53257.1"/>
    <property type="molecule type" value="Genomic_DNA"/>
</dbReference>
<proteinExistence type="predicted"/>
<reference evidence="2 3" key="1">
    <citation type="submission" date="2020-05" db="EMBL/GenBank/DDBJ databases">
        <title>Sulfurimonas marisnigri, sp. nov., and Sulfurimonas baltica, sp. nov., manganese oxide reducing chemolithoautotrophs of the class Epsilonproteobacteria isolated from the pelagic redoxclines of the Black and Baltic Seas and emended description of the genus Sulfurimonas.</title>
        <authorList>
            <person name="Henkel J.V."/>
            <person name="Laudan C."/>
            <person name="Werner J."/>
            <person name="Neu T."/>
            <person name="Plewe S."/>
            <person name="Sproer C."/>
            <person name="Bunk B."/>
            <person name="Schulz-Vogt H.N."/>
        </authorList>
    </citation>
    <scope>NUCLEOTIDE SEQUENCE [LARGE SCALE GENOMIC DNA]</scope>
    <source>
        <strain evidence="2 3">GD2</strain>
    </source>
</reference>
<organism evidence="2 3">
    <name type="scientific">Candidatus Sulfurimonas baltica</name>
    <dbReference type="NCBI Taxonomy" id="2740404"/>
    <lineage>
        <taxon>Bacteria</taxon>
        <taxon>Pseudomonadati</taxon>
        <taxon>Campylobacterota</taxon>
        <taxon>Epsilonproteobacteria</taxon>
        <taxon>Campylobacterales</taxon>
        <taxon>Sulfurimonadaceae</taxon>
        <taxon>Sulfurimonas</taxon>
    </lineage>
</organism>
<name>A0A7S7LXN9_9BACT</name>
<dbReference type="InterPro" id="IPR001680">
    <property type="entry name" value="WD40_rpt"/>
</dbReference>
<dbReference type="InterPro" id="IPR011047">
    <property type="entry name" value="Quinoprotein_ADH-like_sf"/>
</dbReference>
<evidence type="ECO:0000313" key="3">
    <source>
        <dbReference type="Proteomes" id="UP000593994"/>
    </source>
</evidence>
<dbReference type="Pfam" id="PF00400">
    <property type="entry name" value="WD40"/>
    <property type="match status" value="2"/>
</dbReference>
<dbReference type="InterPro" id="IPR015943">
    <property type="entry name" value="WD40/YVTN_repeat-like_dom_sf"/>
</dbReference>
<dbReference type="RefSeq" id="WP_194372132.1">
    <property type="nucleotide sequence ID" value="NZ_CP054492.1"/>
</dbReference>
<feature type="repeat" description="WD" evidence="1">
    <location>
        <begin position="94"/>
        <end position="135"/>
    </location>
</feature>
<dbReference type="SMART" id="SM00320">
    <property type="entry name" value="WD40"/>
    <property type="match status" value="5"/>
</dbReference>